<gene>
    <name evidence="4" type="ORF">SAMN05660297_03516</name>
</gene>
<dbReference type="InterPro" id="IPR003593">
    <property type="entry name" value="AAA+_ATPase"/>
</dbReference>
<dbReference type="InterPro" id="IPR017871">
    <property type="entry name" value="ABC_transporter-like_CS"/>
</dbReference>
<dbReference type="Proteomes" id="UP000199568">
    <property type="component" value="Unassembled WGS sequence"/>
</dbReference>
<feature type="domain" description="ABC transporter" evidence="3">
    <location>
        <begin position="4"/>
        <end position="234"/>
    </location>
</feature>
<evidence type="ECO:0000259" key="3">
    <source>
        <dbReference type="PROSITE" id="PS50893"/>
    </source>
</evidence>
<reference evidence="4 5" key="1">
    <citation type="submission" date="2016-10" db="EMBL/GenBank/DDBJ databases">
        <authorList>
            <person name="de Groot N.N."/>
        </authorList>
    </citation>
    <scope>NUCLEOTIDE SEQUENCE [LARGE SCALE GENOMIC DNA]</scope>
    <source>
        <strain evidence="4 5">DSM 18979</strain>
    </source>
</reference>
<protein>
    <submittedName>
        <fullName evidence="4">ABC-2 type transport system ATP-binding protein</fullName>
    </submittedName>
</protein>
<keyword evidence="1" id="KW-0547">Nucleotide-binding</keyword>
<organism evidence="4 5">
    <name type="scientific">Natronincola peptidivorans</name>
    <dbReference type="NCBI Taxonomy" id="426128"/>
    <lineage>
        <taxon>Bacteria</taxon>
        <taxon>Bacillati</taxon>
        <taxon>Bacillota</taxon>
        <taxon>Clostridia</taxon>
        <taxon>Peptostreptococcales</taxon>
        <taxon>Natronincolaceae</taxon>
        <taxon>Natronincola</taxon>
    </lineage>
</organism>
<dbReference type="InterPro" id="IPR027417">
    <property type="entry name" value="P-loop_NTPase"/>
</dbReference>
<dbReference type="PANTHER" id="PTHR43582:SF2">
    <property type="entry name" value="LINEARMYCIN RESISTANCE ATP-BINDING PROTEIN LNRL"/>
    <property type="match status" value="1"/>
</dbReference>
<sequence length="311" mass="34746">MELIKLIDVCKSYKEVKAVKGVTLEVNQGEIIGLLGPNGAGKSTTISMMSTLMTPTRGEIYYRNQNIFKNPKAFQKKLGVVPQDIALYLTLSGYKNLKFWGQVYGLKGNLLKQRIEEVSDIIGIGDRLKDRVDQYSGGMKRRINIGAALLHHPEILIMDEPTVGIDPQSRNHILETVKNLNRKGMTVIYTSHYMEEVEYLCDRIYIMDEGKIIASGTKEELIHIIGGNRTISIKLENYSEALIHDLKSIEDIVAVEKAGDALALKTKNGEEIIKEIIHVVAKNSSSILSIDVKKPNLESVFLHLTGKGLRD</sequence>
<dbReference type="OrthoDB" id="9804819at2"/>
<accession>A0A1I0H654</accession>
<dbReference type="STRING" id="426128.SAMN05660297_03516"/>
<evidence type="ECO:0000256" key="1">
    <source>
        <dbReference type="ARBA" id="ARBA00022741"/>
    </source>
</evidence>
<dbReference type="AlphaFoldDB" id="A0A1I0H654"/>
<name>A0A1I0H654_9FIRM</name>
<dbReference type="Gene3D" id="3.40.50.300">
    <property type="entry name" value="P-loop containing nucleotide triphosphate hydrolases"/>
    <property type="match status" value="1"/>
</dbReference>
<dbReference type="GO" id="GO:0016887">
    <property type="term" value="F:ATP hydrolysis activity"/>
    <property type="evidence" value="ECO:0007669"/>
    <property type="project" value="InterPro"/>
</dbReference>
<evidence type="ECO:0000313" key="4">
    <source>
        <dbReference type="EMBL" id="SET79157.1"/>
    </source>
</evidence>
<dbReference type="SMART" id="SM00382">
    <property type="entry name" value="AAA"/>
    <property type="match status" value="1"/>
</dbReference>
<keyword evidence="2 4" id="KW-0067">ATP-binding</keyword>
<dbReference type="PROSITE" id="PS50893">
    <property type="entry name" value="ABC_TRANSPORTER_2"/>
    <property type="match status" value="1"/>
</dbReference>
<dbReference type="SUPFAM" id="SSF52540">
    <property type="entry name" value="P-loop containing nucleoside triphosphate hydrolases"/>
    <property type="match status" value="1"/>
</dbReference>
<evidence type="ECO:0000256" key="2">
    <source>
        <dbReference type="ARBA" id="ARBA00022840"/>
    </source>
</evidence>
<proteinExistence type="predicted"/>
<dbReference type="PROSITE" id="PS00211">
    <property type="entry name" value="ABC_TRANSPORTER_1"/>
    <property type="match status" value="1"/>
</dbReference>
<dbReference type="EMBL" id="FOHU01000034">
    <property type="protein sequence ID" value="SET79157.1"/>
    <property type="molecule type" value="Genomic_DNA"/>
</dbReference>
<keyword evidence="5" id="KW-1185">Reference proteome</keyword>
<dbReference type="PANTHER" id="PTHR43582">
    <property type="entry name" value="LINEARMYCIN RESISTANCE ATP-BINDING PROTEIN LNRL"/>
    <property type="match status" value="1"/>
</dbReference>
<dbReference type="Pfam" id="PF00005">
    <property type="entry name" value="ABC_tran"/>
    <property type="match status" value="1"/>
</dbReference>
<dbReference type="RefSeq" id="WP_090446908.1">
    <property type="nucleotide sequence ID" value="NZ_FOHU01000034.1"/>
</dbReference>
<evidence type="ECO:0000313" key="5">
    <source>
        <dbReference type="Proteomes" id="UP000199568"/>
    </source>
</evidence>
<dbReference type="InterPro" id="IPR003439">
    <property type="entry name" value="ABC_transporter-like_ATP-bd"/>
</dbReference>
<dbReference type="GO" id="GO:0005524">
    <property type="term" value="F:ATP binding"/>
    <property type="evidence" value="ECO:0007669"/>
    <property type="project" value="UniProtKB-KW"/>
</dbReference>